<gene>
    <name evidence="5" type="ORF">ABR82_02455</name>
</gene>
<dbReference type="GO" id="GO:0071949">
    <property type="term" value="F:FAD binding"/>
    <property type="evidence" value="ECO:0007669"/>
    <property type="project" value="InterPro"/>
</dbReference>
<keyword evidence="3" id="KW-0274">FAD</keyword>
<keyword evidence="2" id="KW-0285">Flavoprotein</keyword>
<dbReference type="InterPro" id="IPR036188">
    <property type="entry name" value="FAD/NAD-bd_sf"/>
</dbReference>
<dbReference type="PANTHER" id="PTHR43004:SF19">
    <property type="entry name" value="BINDING MONOOXYGENASE, PUTATIVE (JCVI)-RELATED"/>
    <property type="match status" value="1"/>
</dbReference>
<name>A0A0R2RJX7_9BACT</name>
<dbReference type="InterPro" id="IPR002938">
    <property type="entry name" value="FAD-bd"/>
</dbReference>
<proteinExistence type="predicted"/>
<dbReference type="AlphaFoldDB" id="A0A0R2RJX7"/>
<comment type="cofactor">
    <cofactor evidence="1">
        <name>FAD</name>
        <dbReference type="ChEBI" id="CHEBI:57692"/>
    </cofactor>
</comment>
<organism evidence="5 6">
    <name type="scientific">Verrucomicrobia subdivision 6 bacterium BACL9 MAG-120507-bin52</name>
    <dbReference type="NCBI Taxonomy" id="1655590"/>
    <lineage>
        <taxon>Bacteria</taxon>
        <taxon>Pseudomonadati</taxon>
        <taxon>Verrucomicrobiota</taxon>
        <taxon>Verrucomicrobiia</taxon>
        <taxon>Verrucomicrobiales</taxon>
        <taxon>Verrucomicrobia subdivision 6</taxon>
    </lineage>
</organism>
<evidence type="ECO:0000313" key="6">
    <source>
        <dbReference type="Proteomes" id="UP000051269"/>
    </source>
</evidence>
<keyword evidence="5" id="KW-0503">Monooxygenase</keyword>
<sequence length="386" mass="42665">MGSRPAEAEILIVGAGPTGLALACALRNLGLKPLHFDKHEEGLNTSRAAVIHPRTMEVLENLGVAPTLLREGLRMEQFRLREGRKVLLQIDFSELPTAYPFALMIPQQDTERILMERLKELGGEVARGVEVIDLKMKSEGVEVLVRRGREEYWIHTRWLVGCDGGRSLVRQKAGITFEGEAYEQTFVLADVKMEWPIGRDEASLFLSSDGMMVVAPLPGNHFRIVATITQAPQDLSVPFFQSLVETRGPSGSKRIMEMFWASPFHLQHRVASSNFLGRVLLCGDAAHVHSPAGGQGMNMGIQDAVSLAEPLGKAVEAGEVSGLGQWSKTRHRIAKKVVTMTHRMTLVAALSKPWQRIVRNMVLGVISGMPGLSQKFARKLSELDHR</sequence>
<evidence type="ECO:0000313" key="5">
    <source>
        <dbReference type="EMBL" id="KRO62903.1"/>
    </source>
</evidence>
<evidence type="ECO:0000256" key="3">
    <source>
        <dbReference type="ARBA" id="ARBA00022827"/>
    </source>
</evidence>
<evidence type="ECO:0000256" key="1">
    <source>
        <dbReference type="ARBA" id="ARBA00001974"/>
    </source>
</evidence>
<dbReference type="PRINTS" id="PR00420">
    <property type="entry name" value="RNGMNOXGNASE"/>
</dbReference>
<dbReference type="PROSITE" id="PS51257">
    <property type="entry name" value="PROKAR_LIPOPROTEIN"/>
    <property type="match status" value="1"/>
</dbReference>
<dbReference type="GO" id="GO:0016709">
    <property type="term" value="F:oxidoreductase activity, acting on paired donors, with incorporation or reduction of molecular oxygen, NAD(P)H as one donor, and incorporation of one atom of oxygen"/>
    <property type="evidence" value="ECO:0007669"/>
    <property type="project" value="UniProtKB-ARBA"/>
</dbReference>
<protein>
    <submittedName>
        <fullName evidence="5">Pentachlorophenol monooxygenase</fullName>
    </submittedName>
</protein>
<dbReference type="Gene3D" id="3.30.70.2450">
    <property type="match status" value="1"/>
</dbReference>
<comment type="caution">
    <text evidence="5">The sequence shown here is derived from an EMBL/GenBank/DDBJ whole genome shotgun (WGS) entry which is preliminary data.</text>
</comment>
<dbReference type="SUPFAM" id="SSF51905">
    <property type="entry name" value="FAD/NAD(P)-binding domain"/>
    <property type="match status" value="1"/>
</dbReference>
<evidence type="ECO:0000256" key="2">
    <source>
        <dbReference type="ARBA" id="ARBA00022630"/>
    </source>
</evidence>
<accession>A0A0R2RJX7</accession>
<dbReference type="Gene3D" id="3.50.50.60">
    <property type="entry name" value="FAD/NAD(P)-binding domain"/>
    <property type="match status" value="1"/>
</dbReference>
<dbReference type="PANTHER" id="PTHR43004">
    <property type="entry name" value="TRK SYSTEM POTASSIUM UPTAKE PROTEIN"/>
    <property type="match status" value="1"/>
</dbReference>
<dbReference type="Proteomes" id="UP000051269">
    <property type="component" value="Unassembled WGS sequence"/>
</dbReference>
<evidence type="ECO:0000259" key="4">
    <source>
        <dbReference type="Pfam" id="PF01494"/>
    </source>
</evidence>
<dbReference type="InterPro" id="IPR050641">
    <property type="entry name" value="RIFMO-like"/>
</dbReference>
<keyword evidence="5" id="KW-0560">Oxidoreductase</keyword>
<feature type="domain" description="FAD-binding" evidence="4">
    <location>
        <begin position="8"/>
        <end position="340"/>
    </location>
</feature>
<dbReference type="EMBL" id="LIBO01000023">
    <property type="protein sequence ID" value="KRO62903.1"/>
    <property type="molecule type" value="Genomic_DNA"/>
</dbReference>
<reference evidence="5 6" key="1">
    <citation type="submission" date="2015-10" db="EMBL/GenBank/DDBJ databases">
        <title>Metagenome-Assembled Genomes uncover a global brackish microbiome.</title>
        <authorList>
            <person name="Hugerth L.W."/>
            <person name="Larsson J."/>
            <person name="Alneberg J."/>
            <person name="Lindh M.V."/>
            <person name="Legrand C."/>
            <person name="Pinhassi J."/>
            <person name="Andersson A.F."/>
        </authorList>
    </citation>
    <scope>NUCLEOTIDE SEQUENCE [LARGE SCALE GENOMIC DNA]</scope>
    <source>
        <strain evidence="5">BACL18 MAG-120507-bin52</strain>
    </source>
</reference>
<dbReference type="Pfam" id="PF01494">
    <property type="entry name" value="FAD_binding_3"/>
    <property type="match status" value="1"/>
</dbReference>